<comment type="caution">
    <text evidence="2">The sequence shown here is derived from an EMBL/GenBank/DDBJ whole genome shotgun (WGS) entry which is preliminary data.</text>
</comment>
<sequence length="153" mass="18039">MIHLMIIIIGYLIQIILNHIDNLFHFYIEKNYDTIGKQLVQKSQLYKDQFLELDSQDVSSPLLRLRIELLIYARACFINSCHMEGICLVLDHARHIAILLNDLNGYTLLIRLLMDLQQYSEMIYIFDILFQSDHFDLLLLTISNMHDERLNAA</sequence>
<evidence type="ECO:0000313" key="3">
    <source>
        <dbReference type="Proteomes" id="UP000663891"/>
    </source>
</evidence>
<dbReference type="AlphaFoldDB" id="A0A813Z5C0"/>
<dbReference type="InterPro" id="IPR028103">
    <property type="entry name" value="Spatacsin"/>
</dbReference>
<reference evidence="2" key="1">
    <citation type="submission" date="2021-02" db="EMBL/GenBank/DDBJ databases">
        <authorList>
            <person name="Nowell W R."/>
        </authorList>
    </citation>
    <scope>NUCLEOTIDE SEQUENCE</scope>
</reference>
<dbReference type="OrthoDB" id="2018754at2759"/>
<dbReference type="Proteomes" id="UP000663891">
    <property type="component" value="Unassembled WGS sequence"/>
</dbReference>
<accession>A0A813Z5C0</accession>
<dbReference type="EMBL" id="CAJNON010000060">
    <property type="protein sequence ID" value="CAF0893514.1"/>
    <property type="molecule type" value="Genomic_DNA"/>
</dbReference>
<dbReference type="GO" id="GO:0005737">
    <property type="term" value="C:cytoplasm"/>
    <property type="evidence" value="ECO:0007669"/>
    <property type="project" value="TreeGrafter"/>
</dbReference>
<feature type="domain" description="Spatacsin C-terminal" evidence="1">
    <location>
        <begin position="35"/>
        <end position="141"/>
    </location>
</feature>
<dbReference type="Pfam" id="PF14649">
    <property type="entry name" value="Spatacsin_C"/>
    <property type="match status" value="1"/>
</dbReference>
<dbReference type="PANTHER" id="PTHR13650">
    <property type="entry name" value="SPATACSIN"/>
    <property type="match status" value="1"/>
</dbReference>
<evidence type="ECO:0000259" key="1">
    <source>
        <dbReference type="Pfam" id="PF14649"/>
    </source>
</evidence>
<gene>
    <name evidence="2" type="ORF">VCS650_LOCUS8909</name>
</gene>
<name>A0A813Z5C0_9BILA</name>
<evidence type="ECO:0000313" key="2">
    <source>
        <dbReference type="EMBL" id="CAF0893514.1"/>
    </source>
</evidence>
<organism evidence="2 3">
    <name type="scientific">Adineta steineri</name>
    <dbReference type="NCBI Taxonomy" id="433720"/>
    <lineage>
        <taxon>Eukaryota</taxon>
        <taxon>Metazoa</taxon>
        <taxon>Spiralia</taxon>
        <taxon>Gnathifera</taxon>
        <taxon>Rotifera</taxon>
        <taxon>Eurotatoria</taxon>
        <taxon>Bdelloidea</taxon>
        <taxon>Adinetida</taxon>
        <taxon>Adinetidae</taxon>
        <taxon>Adineta</taxon>
    </lineage>
</organism>
<proteinExistence type="predicted"/>
<dbReference type="PANTHER" id="PTHR13650:SF0">
    <property type="entry name" value="SPATACSIN"/>
    <property type="match status" value="1"/>
</dbReference>
<dbReference type="InterPro" id="IPR028107">
    <property type="entry name" value="Spatacsin_C_dom"/>
</dbReference>
<protein>
    <recommendedName>
        <fullName evidence="1">Spatacsin C-terminal domain-containing protein</fullName>
    </recommendedName>
</protein>